<evidence type="ECO:0000256" key="6">
    <source>
        <dbReference type="ARBA" id="ARBA00023136"/>
    </source>
</evidence>
<keyword evidence="5 7" id="KW-1133">Transmembrane helix</keyword>
<evidence type="ECO:0000256" key="5">
    <source>
        <dbReference type="ARBA" id="ARBA00022989"/>
    </source>
</evidence>
<protein>
    <submittedName>
        <fullName evidence="8">Flagellar biosynthetic protein FliR</fullName>
    </submittedName>
</protein>
<dbReference type="Pfam" id="PF01311">
    <property type="entry name" value="Bac_export_1"/>
    <property type="match status" value="1"/>
</dbReference>
<accession>A0ABT2ZMT6</accession>
<keyword evidence="8" id="KW-0966">Cell projection</keyword>
<dbReference type="EMBL" id="JAOWKZ010000002">
    <property type="protein sequence ID" value="MCV2872451.1"/>
    <property type="molecule type" value="Genomic_DNA"/>
</dbReference>
<name>A0ABT2ZMT6_9RHOB</name>
<evidence type="ECO:0000313" key="9">
    <source>
        <dbReference type="Proteomes" id="UP001652564"/>
    </source>
</evidence>
<dbReference type="PANTHER" id="PTHR30065:SF1">
    <property type="entry name" value="SURFACE PRESENTATION OF ANTIGENS PROTEIN SPAR"/>
    <property type="match status" value="1"/>
</dbReference>
<comment type="caution">
    <text evidence="8">The sequence shown here is derived from an EMBL/GenBank/DDBJ whole genome shotgun (WGS) entry which is preliminary data.</text>
</comment>
<feature type="transmembrane region" description="Helical" evidence="7">
    <location>
        <begin position="129"/>
        <end position="148"/>
    </location>
</feature>
<feature type="transmembrane region" description="Helical" evidence="7">
    <location>
        <begin position="181"/>
        <end position="202"/>
    </location>
</feature>
<gene>
    <name evidence="8" type="ORF">OEZ71_09095</name>
</gene>
<organism evidence="8 9">
    <name type="scientific">Albidovulum litorale</name>
    <dbReference type="NCBI Taxonomy" id="2984134"/>
    <lineage>
        <taxon>Bacteria</taxon>
        <taxon>Pseudomonadati</taxon>
        <taxon>Pseudomonadota</taxon>
        <taxon>Alphaproteobacteria</taxon>
        <taxon>Rhodobacterales</taxon>
        <taxon>Paracoccaceae</taxon>
        <taxon>Albidovulum</taxon>
    </lineage>
</organism>
<dbReference type="InterPro" id="IPR002010">
    <property type="entry name" value="T3SS_IM_R"/>
</dbReference>
<evidence type="ECO:0000313" key="8">
    <source>
        <dbReference type="EMBL" id="MCV2872451.1"/>
    </source>
</evidence>
<keyword evidence="6 7" id="KW-0472">Membrane</keyword>
<dbReference type="Proteomes" id="UP001652564">
    <property type="component" value="Unassembled WGS sequence"/>
</dbReference>
<sequence>MTALLHILLEAAQSVGLIGFIVFLRIGSAMAVLPGYGERSVPVRVKLVLALAFTVIIAPAVSGSVAPLVMEPGTVLTCIATESLIGLAMGLVLRLMVLALEMAGAMAAQSTSLSQLFGTGGEPMPSMSHLLVAGGLALAMIAGLHVRLAEVLILSYDALPPGAFPDAAAIRGWGIGHIARAFARAFSLAAPFVMAALIYNLALGAINRAMPQLMVAFVGAPALTAGALVLFAVAAPAGLAIWNGGLIDVLADPFGTAR</sequence>
<evidence type="ECO:0000256" key="2">
    <source>
        <dbReference type="ARBA" id="ARBA00009772"/>
    </source>
</evidence>
<feature type="transmembrane region" description="Helical" evidence="7">
    <location>
        <begin position="12"/>
        <end position="33"/>
    </location>
</feature>
<evidence type="ECO:0000256" key="4">
    <source>
        <dbReference type="ARBA" id="ARBA00022692"/>
    </source>
</evidence>
<keyword evidence="9" id="KW-1185">Reference proteome</keyword>
<dbReference type="PRINTS" id="PR00953">
    <property type="entry name" value="TYPE3IMRPROT"/>
</dbReference>
<evidence type="ECO:0000256" key="7">
    <source>
        <dbReference type="SAM" id="Phobius"/>
    </source>
</evidence>
<evidence type="ECO:0000256" key="1">
    <source>
        <dbReference type="ARBA" id="ARBA00004651"/>
    </source>
</evidence>
<dbReference type="RefSeq" id="WP_263739633.1">
    <property type="nucleotide sequence ID" value="NZ_JAOWKZ010000002.1"/>
</dbReference>
<feature type="transmembrane region" description="Helical" evidence="7">
    <location>
        <begin position="214"/>
        <end position="242"/>
    </location>
</feature>
<keyword evidence="8" id="KW-0282">Flagellum</keyword>
<keyword evidence="4 7" id="KW-0812">Transmembrane</keyword>
<proteinExistence type="inferred from homology"/>
<dbReference type="PANTHER" id="PTHR30065">
    <property type="entry name" value="FLAGELLAR BIOSYNTHETIC PROTEIN FLIR"/>
    <property type="match status" value="1"/>
</dbReference>
<comment type="subcellular location">
    <subcellularLocation>
        <location evidence="1">Cell membrane</location>
        <topology evidence="1">Multi-pass membrane protein</topology>
    </subcellularLocation>
</comment>
<feature type="transmembrane region" description="Helical" evidence="7">
    <location>
        <begin position="45"/>
        <end position="65"/>
    </location>
</feature>
<reference evidence="8 9" key="1">
    <citation type="submission" date="2022-10" db="EMBL/GenBank/DDBJ databases">
        <title>Defluviimonas sp. nov., isolated from ocean surface sediments.</title>
        <authorList>
            <person name="He W."/>
            <person name="Wang L."/>
            <person name="Zhang D.-F."/>
        </authorList>
    </citation>
    <scope>NUCLEOTIDE SEQUENCE [LARGE SCALE GENOMIC DNA]</scope>
    <source>
        <strain evidence="8 9">WL0050</strain>
    </source>
</reference>
<comment type="similarity">
    <text evidence="2">Belongs to the FliR/MopE/SpaR family.</text>
</comment>
<evidence type="ECO:0000256" key="3">
    <source>
        <dbReference type="ARBA" id="ARBA00022475"/>
    </source>
</evidence>
<feature type="transmembrane region" description="Helical" evidence="7">
    <location>
        <begin position="85"/>
        <end position="108"/>
    </location>
</feature>
<keyword evidence="3" id="KW-1003">Cell membrane</keyword>
<keyword evidence="8" id="KW-0969">Cilium</keyword>